<dbReference type="EMBL" id="FNGI01000001">
    <property type="protein sequence ID" value="SDL05054.1"/>
    <property type="molecule type" value="Genomic_DNA"/>
</dbReference>
<dbReference type="Gene3D" id="3.20.20.60">
    <property type="entry name" value="Phosphoenolpyruvate-binding domains"/>
    <property type="match status" value="1"/>
</dbReference>
<reference evidence="7 8" key="1">
    <citation type="submission" date="2016-10" db="EMBL/GenBank/DDBJ databases">
        <authorList>
            <person name="de Groot N.N."/>
        </authorList>
    </citation>
    <scope>NUCLEOTIDE SEQUENCE [LARGE SCALE GENOMIC DNA]</scope>
    <source>
        <strain evidence="7 8">DSM 14789</strain>
    </source>
</reference>
<dbReference type="GO" id="GO:0000287">
    <property type="term" value="F:magnesium ion binding"/>
    <property type="evidence" value="ECO:0007669"/>
    <property type="project" value="TreeGrafter"/>
</dbReference>
<dbReference type="PANTHER" id="PTHR32308">
    <property type="entry name" value="LYASE BETA SUBUNIT, PUTATIVE (AFU_ORTHOLOGUE AFUA_4G13030)-RELATED"/>
    <property type="match status" value="1"/>
</dbReference>
<dbReference type="Pfam" id="PF03328">
    <property type="entry name" value="HpcH_HpaI"/>
    <property type="match status" value="1"/>
</dbReference>
<feature type="binding site" evidence="4">
    <location>
        <position position="117"/>
    </location>
    <ligand>
        <name>substrate</name>
    </ligand>
</feature>
<dbReference type="AlphaFoldDB" id="A0A1G9GWV1"/>
<feature type="binding site" evidence="5">
    <location>
        <position position="117"/>
    </location>
    <ligand>
        <name>Mg(2+)</name>
        <dbReference type="ChEBI" id="CHEBI:18420"/>
    </ligand>
</feature>
<evidence type="ECO:0000256" key="1">
    <source>
        <dbReference type="ARBA" id="ARBA00001946"/>
    </source>
</evidence>
<evidence type="ECO:0000256" key="5">
    <source>
        <dbReference type="PIRSR" id="PIRSR015582-2"/>
    </source>
</evidence>
<organism evidence="7 8">
    <name type="scientific">Modicisalibacter muralis</name>
    <dbReference type="NCBI Taxonomy" id="119000"/>
    <lineage>
        <taxon>Bacteria</taxon>
        <taxon>Pseudomonadati</taxon>
        <taxon>Pseudomonadota</taxon>
        <taxon>Gammaproteobacteria</taxon>
        <taxon>Oceanospirillales</taxon>
        <taxon>Halomonadaceae</taxon>
        <taxon>Modicisalibacter</taxon>
    </lineage>
</organism>
<protein>
    <submittedName>
        <fullName evidence="7">Citrate lyase subunit beta / citryl-CoA lyase</fullName>
    </submittedName>
</protein>
<name>A0A1G9GWV1_9GAMM</name>
<keyword evidence="8" id="KW-1185">Reference proteome</keyword>
<comment type="cofactor">
    <cofactor evidence="1">
        <name>Mg(2+)</name>
        <dbReference type="ChEBI" id="CHEBI:18420"/>
    </cofactor>
</comment>
<keyword evidence="2 5" id="KW-0479">Metal-binding</keyword>
<dbReference type="GO" id="GO:0016829">
    <property type="term" value="F:lyase activity"/>
    <property type="evidence" value="ECO:0007669"/>
    <property type="project" value="UniProtKB-KW"/>
</dbReference>
<evidence type="ECO:0000313" key="8">
    <source>
        <dbReference type="Proteomes" id="UP000198654"/>
    </source>
</evidence>
<dbReference type="GO" id="GO:0006107">
    <property type="term" value="P:oxaloacetate metabolic process"/>
    <property type="evidence" value="ECO:0007669"/>
    <property type="project" value="TreeGrafter"/>
</dbReference>
<dbReference type="InterPro" id="IPR015813">
    <property type="entry name" value="Pyrv/PenolPyrv_kinase-like_dom"/>
</dbReference>
<keyword evidence="7" id="KW-0456">Lyase</keyword>
<evidence type="ECO:0000256" key="3">
    <source>
        <dbReference type="ARBA" id="ARBA00022842"/>
    </source>
</evidence>
<evidence type="ECO:0000256" key="4">
    <source>
        <dbReference type="PIRSR" id="PIRSR015582-1"/>
    </source>
</evidence>
<dbReference type="OrthoDB" id="6831788at2"/>
<feature type="binding site" evidence="5">
    <location>
        <position position="143"/>
    </location>
    <ligand>
        <name>Mg(2+)</name>
        <dbReference type="ChEBI" id="CHEBI:18420"/>
    </ligand>
</feature>
<dbReference type="RefSeq" id="WP_089725765.1">
    <property type="nucleotide sequence ID" value="NZ_FNGI01000001.1"/>
</dbReference>
<feature type="binding site" evidence="4">
    <location>
        <position position="66"/>
    </location>
    <ligand>
        <name>substrate</name>
    </ligand>
</feature>
<feature type="domain" description="HpcH/HpaI aldolase/citrate lyase" evidence="6">
    <location>
        <begin position="7"/>
        <end position="214"/>
    </location>
</feature>
<dbReference type="SUPFAM" id="SSF51621">
    <property type="entry name" value="Phosphoenolpyruvate/pyruvate domain"/>
    <property type="match status" value="1"/>
</dbReference>
<dbReference type="PIRSF" id="PIRSF015582">
    <property type="entry name" value="Cit_lyase_B"/>
    <property type="match status" value="1"/>
</dbReference>
<dbReference type="InterPro" id="IPR040442">
    <property type="entry name" value="Pyrv_kinase-like_dom_sf"/>
</dbReference>
<evidence type="ECO:0000259" key="6">
    <source>
        <dbReference type="Pfam" id="PF03328"/>
    </source>
</evidence>
<dbReference type="PANTHER" id="PTHR32308:SF10">
    <property type="entry name" value="CITRATE LYASE SUBUNIT BETA"/>
    <property type="match status" value="1"/>
</dbReference>
<proteinExistence type="predicted"/>
<dbReference type="InterPro" id="IPR011206">
    <property type="entry name" value="Citrate_lyase_beta/mcl1/mcl2"/>
</dbReference>
<accession>A0A1G9GWV1</accession>
<gene>
    <name evidence="7" type="ORF">SAMN05661010_00847</name>
</gene>
<keyword evidence="3 5" id="KW-0460">Magnesium</keyword>
<dbReference type="STRING" id="119000.SAMN05661010_00847"/>
<dbReference type="Proteomes" id="UP000198654">
    <property type="component" value="Unassembled WGS sequence"/>
</dbReference>
<evidence type="ECO:0000313" key="7">
    <source>
        <dbReference type="EMBL" id="SDL05054.1"/>
    </source>
</evidence>
<evidence type="ECO:0000256" key="2">
    <source>
        <dbReference type="ARBA" id="ARBA00022723"/>
    </source>
</evidence>
<dbReference type="InterPro" id="IPR005000">
    <property type="entry name" value="Aldolase/citrate-lyase_domain"/>
</dbReference>
<sequence>MAHAVCRSALFVPATRAERIPKALASGADAVIVDLEDAVGEADKRSARQALEVFLKDTPDATFHVRINASTSRHFEDDLALCRRHDGIRGIVVPKAESVATLERVATCNKPLWPLIETARGLLALASLVDVAGVERLSFGALDLGLELGLTPGSEGAERLLDQARYQLRVHSTAAGLAAPLESVHPSIDDSQSIRLAAIRARDMGFAGMLCIHPRQLEPIHRAFSPSLTELAWAQRVLEAAERSHGAFSVDGQMVDAPVIERARRIMAISESVAGMNSVERD</sequence>